<dbReference type="Gene3D" id="1.10.3210.10">
    <property type="entry name" value="Hypothetical protein af1432"/>
    <property type="match status" value="1"/>
</dbReference>
<gene>
    <name evidence="2" type="ORF">MSSIT_0933</name>
</gene>
<dbReference type="OrthoDB" id="386431at2157"/>
<evidence type="ECO:0000259" key="1">
    <source>
        <dbReference type="Pfam" id="PF24391"/>
    </source>
</evidence>
<dbReference type="InterPro" id="IPR056471">
    <property type="entry name" value="HD-CE"/>
</dbReference>
<dbReference type="AlphaFoldDB" id="A0A0E3P2D9"/>
<evidence type="ECO:0000313" key="2">
    <source>
        <dbReference type="EMBL" id="AKB27652.1"/>
    </source>
</evidence>
<dbReference type="Pfam" id="PF24391">
    <property type="entry name" value="HD-CE"/>
    <property type="match status" value="1"/>
</dbReference>
<feature type="domain" description="HD-CE" evidence="1">
    <location>
        <begin position="34"/>
        <end position="222"/>
    </location>
</feature>
<dbReference type="HOGENOM" id="CLU_417772_0_0_2"/>
<reference evidence="2 3" key="1">
    <citation type="submission" date="2014-07" db="EMBL/GenBank/DDBJ databases">
        <title>Methanogenic archaea and the global carbon cycle.</title>
        <authorList>
            <person name="Henriksen J.R."/>
            <person name="Luke J."/>
            <person name="Reinhart S."/>
            <person name="Benedict M.N."/>
            <person name="Youngblut N.D."/>
            <person name="Metcalf M.E."/>
            <person name="Whitaker R.J."/>
            <person name="Metcalf W.W."/>
        </authorList>
    </citation>
    <scope>NUCLEOTIDE SEQUENCE [LARGE SCALE GENOMIC DNA]</scope>
    <source>
        <strain evidence="2 3">T4/M</strain>
    </source>
</reference>
<name>A0A0E3P2D9_9EURY</name>
<dbReference type="RefSeq" id="WP_048170514.1">
    <property type="nucleotide sequence ID" value="NZ_CP009506.1"/>
</dbReference>
<dbReference type="PATRIC" id="fig|1434120.4.peg.1181"/>
<dbReference type="Proteomes" id="UP000033111">
    <property type="component" value="Chromosome"/>
</dbReference>
<dbReference type="GeneID" id="24859718"/>
<evidence type="ECO:0000313" key="3">
    <source>
        <dbReference type="Proteomes" id="UP000033111"/>
    </source>
</evidence>
<accession>A0A0E3P2D9</accession>
<dbReference type="EMBL" id="CP009506">
    <property type="protein sequence ID" value="AKB27652.1"/>
    <property type="molecule type" value="Genomic_DNA"/>
</dbReference>
<dbReference type="SUPFAM" id="SSF109604">
    <property type="entry name" value="HD-domain/PDEase-like"/>
    <property type="match status" value="1"/>
</dbReference>
<keyword evidence="3" id="KW-1185">Reference proteome</keyword>
<sequence>MEELEKSLNSKHKAKLETIRSHCEELFTKGLPNFKYYTLHDIGHSNRIISIINNLVKGIDPNHLKLNKQEIFCLLASAYLHDVGMLIEKPDDQNIVNINIKNNMEPITKEDLIRKNHHLRSGEYIYEKHAELGLNPSELICIKLICEGHRLIDLNSYEEEHLIGNDPIRIRFLAALFRISDELDIFSDRAPSKLRHLLINMPPSSQLEWIKHHYTTGVRIEPPYGKPSGKKTIIKIQMEFPSLCSEQGLIIGDLLILKPITETLRSVAVILLSIGGLNIQIAPPTYSTNNLMDTMPPKVVELLDNKWMKEIEIKDKIEISYEGSVYGHRSTHFRYEKEILAKKVVANIGELLSDHSSNLKYCLLIDSGTTTYHIFRQICKEMTNPDKKELWKNRVLIFTNSLPGIQYLMANCKENFSSERSEISLRCFLLPGKPLQPYGAVACGETIKWLETLEDYLSREWKLERDDYQIISILSASYVVRHRQKINETANNYYCIAAREKGHVDIKTEFLKMSDKVYLVSPLTKFSFVDLETLNDILGYKLSMDDFAKREDNNITNGHSKIKYEEIPLGKHKCVFFTTKRVRGNIFFNFSEALENDLSENKYDVSNILMEEFDIRRYIDKSRSTFSEIVLEIPHKNLRNQYLNGVDIWDPKLIKD</sequence>
<dbReference type="KEGG" id="msw:MSSIT_0933"/>
<proteinExistence type="predicted"/>
<organism evidence="2 3">
    <name type="scientific">Methanosarcina siciliae T4/M</name>
    <dbReference type="NCBI Taxonomy" id="1434120"/>
    <lineage>
        <taxon>Archaea</taxon>
        <taxon>Methanobacteriati</taxon>
        <taxon>Methanobacteriota</taxon>
        <taxon>Stenosarchaea group</taxon>
        <taxon>Methanomicrobia</taxon>
        <taxon>Methanosarcinales</taxon>
        <taxon>Methanosarcinaceae</taxon>
        <taxon>Methanosarcina</taxon>
    </lineage>
</organism>
<protein>
    <submittedName>
        <fullName evidence="2">Chaperone protein HtpG</fullName>
    </submittedName>
</protein>